<dbReference type="PROSITE" id="PS51257">
    <property type="entry name" value="PROKAR_LIPOPROTEIN"/>
    <property type="match status" value="1"/>
</dbReference>
<feature type="chain" id="PRO_5009665812" description="Lipoprotein" evidence="2">
    <location>
        <begin position="21"/>
        <end position="234"/>
    </location>
</feature>
<dbReference type="AlphaFoldDB" id="A0A1K1MWN7"/>
<protein>
    <recommendedName>
        <fullName evidence="5">Lipoprotein</fullName>
    </recommendedName>
</protein>
<evidence type="ECO:0008006" key="5">
    <source>
        <dbReference type="Google" id="ProtNLM"/>
    </source>
</evidence>
<evidence type="ECO:0000256" key="1">
    <source>
        <dbReference type="SAM" id="MobiDB-lite"/>
    </source>
</evidence>
<dbReference type="EMBL" id="FPIP01000003">
    <property type="protein sequence ID" value="SFW27568.1"/>
    <property type="molecule type" value="Genomic_DNA"/>
</dbReference>
<organism evidence="3 4">
    <name type="scientific">Ruminococcus flavefaciens</name>
    <dbReference type="NCBI Taxonomy" id="1265"/>
    <lineage>
        <taxon>Bacteria</taxon>
        <taxon>Bacillati</taxon>
        <taxon>Bacillota</taxon>
        <taxon>Clostridia</taxon>
        <taxon>Eubacteriales</taxon>
        <taxon>Oscillospiraceae</taxon>
        <taxon>Ruminococcus</taxon>
    </lineage>
</organism>
<dbReference type="RefSeq" id="WP_072299799.1">
    <property type="nucleotide sequence ID" value="NZ_FPIP01000003.1"/>
</dbReference>
<evidence type="ECO:0000256" key="2">
    <source>
        <dbReference type="SAM" id="SignalP"/>
    </source>
</evidence>
<keyword evidence="2" id="KW-0732">Signal</keyword>
<reference evidence="3 4" key="1">
    <citation type="submission" date="2016-11" db="EMBL/GenBank/DDBJ databases">
        <authorList>
            <person name="Jaros S."/>
            <person name="Januszkiewicz K."/>
            <person name="Wedrychowicz H."/>
        </authorList>
    </citation>
    <scope>NUCLEOTIDE SEQUENCE [LARGE SCALE GENOMIC DNA]</scope>
    <source>
        <strain evidence="3 4">YL228</strain>
    </source>
</reference>
<proteinExistence type="predicted"/>
<evidence type="ECO:0000313" key="4">
    <source>
        <dbReference type="Proteomes" id="UP000183461"/>
    </source>
</evidence>
<feature type="signal peptide" evidence="2">
    <location>
        <begin position="1"/>
        <end position="20"/>
    </location>
</feature>
<gene>
    <name evidence="3" type="ORF">SAMN02910280_1462</name>
</gene>
<evidence type="ECO:0000313" key="3">
    <source>
        <dbReference type="EMBL" id="SFW27568.1"/>
    </source>
</evidence>
<dbReference type="Proteomes" id="UP000183461">
    <property type="component" value="Unassembled WGS sequence"/>
</dbReference>
<name>A0A1K1MWN7_RUMFL</name>
<accession>A0A1K1MWN7</accession>
<feature type="region of interest" description="Disordered" evidence="1">
    <location>
        <begin position="30"/>
        <end position="67"/>
    </location>
</feature>
<sequence>MKKRIIMCIIASAMICGSLASCGKSVGTGSSSSNAQPATTAAPTEEATAAASEESTEAQADTTAPASQAATSAVSGELIAEAARVLNNLNSIDYICGGSSVEVDESTVLNVDNKYPYTKVTDSRFSSVEDVKKYVTDAVCGSLLESRYKCIYEGEPAMFTDSEGSLWFLQGARGCGFSFNSDPVISDVTDDSFTITANFDDYGSDSTMVVKAVKENGLWKASSFSINGEAENRR</sequence>